<evidence type="ECO:0000313" key="2">
    <source>
        <dbReference type="Proteomes" id="UP001595075"/>
    </source>
</evidence>
<protein>
    <submittedName>
        <fullName evidence="1">Uncharacterized protein</fullName>
    </submittedName>
</protein>
<proteinExistence type="predicted"/>
<name>A0ABR4CAT6_9HELO</name>
<reference evidence="1 2" key="1">
    <citation type="journal article" date="2024" name="Commun. Biol.">
        <title>Comparative genomic analysis of thermophilic fungi reveals convergent evolutionary adaptations and gene losses.</title>
        <authorList>
            <person name="Steindorff A.S."/>
            <person name="Aguilar-Pontes M.V."/>
            <person name="Robinson A.J."/>
            <person name="Andreopoulos B."/>
            <person name="LaButti K."/>
            <person name="Kuo A."/>
            <person name="Mondo S."/>
            <person name="Riley R."/>
            <person name="Otillar R."/>
            <person name="Haridas S."/>
            <person name="Lipzen A."/>
            <person name="Grimwood J."/>
            <person name="Schmutz J."/>
            <person name="Clum A."/>
            <person name="Reid I.D."/>
            <person name="Moisan M.C."/>
            <person name="Butler G."/>
            <person name="Nguyen T.T.M."/>
            <person name="Dewar K."/>
            <person name="Conant G."/>
            <person name="Drula E."/>
            <person name="Henrissat B."/>
            <person name="Hansel C."/>
            <person name="Singer S."/>
            <person name="Hutchinson M.I."/>
            <person name="de Vries R.P."/>
            <person name="Natvig D.O."/>
            <person name="Powell A.J."/>
            <person name="Tsang A."/>
            <person name="Grigoriev I.V."/>
        </authorList>
    </citation>
    <scope>NUCLEOTIDE SEQUENCE [LARGE SCALE GENOMIC DNA]</scope>
    <source>
        <strain evidence="1 2">CBS 494.80</strain>
    </source>
</reference>
<keyword evidence="2" id="KW-1185">Reference proteome</keyword>
<dbReference type="Proteomes" id="UP001595075">
    <property type="component" value="Unassembled WGS sequence"/>
</dbReference>
<gene>
    <name evidence="1" type="ORF">VTL71DRAFT_1487</name>
</gene>
<organism evidence="1 2">
    <name type="scientific">Oculimacula yallundae</name>
    <dbReference type="NCBI Taxonomy" id="86028"/>
    <lineage>
        <taxon>Eukaryota</taxon>
        <taxon>Fungi</taxon>
        <taxon>Dikarya</taxon>
        <taxon>Ascomycota</taxon>
        <taxon>Pezizomycotina</taxon>
        <taxon>Leotiomycetes</taxon>
        <taxon>Helotiales</taxon>
        <taxon>Ploettnerulaceae</taxon>
        <taxon>Oculimacula</taxon>
    </lineage>
</organism>
<accession>A0ABR4CAT6</accession>
<comment type="caution">
    <text evidence="1">The sequence shown here is derived from an EMBL/GenBank/DDBJ whole genome shotgun (WGS) entry which is preliminary data.</text>
</comment>
<dbReference type="EMBL" id="JAZHXI010000010">
    <property type="protein sequence ID" value="KAL2067063.1"/>
    <property type="molecule type" value="Genomic_DNA"/>
</dbReference>
<evidence type="ECO:0000313" key="1">
    <source>
        <dbReference type="EMBL" id="KAL2067063.1"/>
    </source>
</evidence>
<sequence length="114" mass="13050">MVCFLCLPFSNRQGNRMFANGPTSKGSLLFLTRVSIKRGGLWFDGEEICSRAYLFMRLHQMYSRMAGRGSTLCLYRRTVLFLFCACTLPVSFLSYEVDFTDGKTDRMKGNGRTE</sequence>